<dbReference type="InterPro" id="IPR015422">
    <property type="entry name" value="PyrdxlP-dep_Trfase_small"/>
</dbReference>
<dbReference type="PIRSF" id="PIRSF000521">
    <property type="entry name" value="Transaminase_4ab_Lys_Orn"/>
    <property type="match status" value="1"/>
</dbReference>
<proteinExistence type="inferred from homology"/>
<feature type="binding site" evidence="5">
    <location>
        <position position="154"/>
    </location>
    <ligand>
        <name>pyridoxal 5'-phosphate</name>
        <dbReference type="ChEBI" id="CHEBI:597326"/>
    </ligand>
</feature>
<dbReference type="EC" id="2.6.1.11" evidence="5"/>
<evidence type="ECO:0000256" key="4">
    <source>
        <dbReference type="ARBA" id="ARBA00022898"/>
    </source>
</evidence>
<feature type="binding site" evidence="5">
    <location>
        <position position="157"/>
    </location>
    <ligand>
        <name>N(2)-acetyl-L-ornithine</name>
        <dbReference type="ChEBI" id="CHEBI:57805"/>
    </ligand>
</feature>
<keyword evidence="5" id="KW-0963">Cytoplasm</keyword>
<comment type="similarity">
    <text evidence="5">Belongs to the class-III pyridoxal-phosphate-dependent aminotransferase family. ArgD subfamily.</text>
</comment>
<dbReference type="NCBIfam" id="TIGR00707">
    <property type="entry name" value="argD"/>
    <property type="match status" value="1"/>
</dbReference>
<feature type="binding site" evidence="5">
    <location>
        <position position="296"/>
    </location>
    <ligand>
        <name>N(2)-acetyl-L-ornithine</name>
        <dbReference type="ChEBI" id="CHEBI:57805"/>
    </ligand>
</feature>
<keyword evidence="3 5" id="KW-0808">Transferase</keyword>
<evidence type="ECO:0000313" key="8">
    <source>
        <dbReference type="Proteomes" id="UP001595997"/>
    </source>
</evidence>
<comment type="caution">
    <text evidence="7">The sequence shown here is derived from an EMBL/GenBank/DDBJ whole genome shotgun (WGS) entry which is preliminary data.</text>
</comment>
<feature type="binding site" evidence="5">
    <location>
        <begin position="239"/>
        <end position="242"/>
    </location>
    <ligand>
        <name>pyridoxal 5'-phosphate</name>
        <dbReference type="ChEBI" id="CHEBI:597326"/>
    </ligand>
</feature>
<dbReference type="Gene3D" id="3.40.640.10">
    <property type="entry name" value="Type I PLP-dependent aspartate aminotransferase-like (Major domain)"/>
    <property type="match status" value="1"/>
</dbReference>
<keyword evidence="4 5" id="KW-0663">Pyridoxal phosphate</keyword>
<keyword evidence="1 5" id="KW-0032">Aminotransferase</keyword>
<sequence>MSTASGATRTTTAAGAVRHGADDANSALTRRWQSSLLDNYGTPRLPLTHGRGATLWDAEGNAYTDFVGGIAVNALGTGHPAVVRAVSEQIATLGHVSNLFVAEPPVALAERLLRLAGRDGRVYFCNSGAEAVEAAVKAGRRTGRTHMVAAEGGFHGRTMGALALTGQPAKQQPFEPLPGDVTHVPYGDVDALRGAVTTDTALLVLEPVQGENGVVVPPEGYLAAARDITHETGTLLVVDEIQTGIGRTGHWFACQAQGVEPDIITLAKGLGGGLPLGATMLFGEAAELLTPGQHGSTFGGNPVACAAALAVLDTLAEDELPAHARQSGARLRDAIWSLGHPLVEQVRGAGLLLGIVLTEPVAPRVQQAAQDAGFLVNAVAPDVVRLAPPLIVTEDEVDALVRALPGVLDAVDGGHTSR</sequence>
<dbReference type="HAMAP" id="MF_01107">
    <property type="entry name" value="ArgD_aminotrans_3"/>
    <property type="match status" value="1"/>
</dbReference>
<comment type="subcellular location">
    <subcellularLocation>
        <location evidence="5">Cytoplasm</location>
    </subcellularLocation>
</comment>
<dbReference type="InterPro" id="IPR005814">
    <property type="entry name" value="Aminotrans_3"/>
</dbReference>
<keyword evidence="2 5" id="KW-0028">Amino-acid biosynthesis</keyword>
<dbReference type="Gene3D" id="3.90.1150.10">
    <property type="entry name" value="Aspartate Aminotransferase, domain 1"/>
    <property type="match status" value="1"/>
</dbReference>
<dbReference type="InterPro" id="IPR049704">
    <property type="entry name" value="Aminotrans_3_PPA_site"/>
</dbReference>
<feature type="region of interest" description="Disordered" evidence="6">
    <location>
        <begin position="1"/>
        <end position="20"/>
    </location>
</feature>
<gene>
    <name evidence="5" type="primary">argD</name>
    <name evidence="7" type="ORF">ACFPA8_21745</name>
</gene>
<feature type="modified residue" description="N6-(pyridoxal phosphate)lysine" evidence="5">
    <location>
        <position position="268"/>
    </location>
</feature>
<dbReference type="InterPro" id="IPR050103">
    <property type="entry name" value="Class-III_PLP-dep_AT"/>
</dbReference>
<comment type="pathway">
    <text evidence="5">Amino-acid biosynthesis; L-arginine biosynthesis; N(2)-acetyl-L-ornithine from L-glutamate: step 4/4.</text>
</comment>
<evidence type="ECO:0000256" key="2">
    <source>
        <dbReference type="ARBA" id="ARBA00022605"/>
    </source>
</evidence>
<dbReference type="EMBL" id="JBHSFH010000013">
    <property type="protein sequence ID" value="MFC4496760.1"/>
    <property type="molecule type" value="Genomic_DNA"/>
</dbReference>
<dbReference type="SUPFAM" id="SSF53383">
    <property type="entry name" value="PLP-dependent transferases"/>
    <property type="match status" value="1"/>
</dbReference>
<evidence type="ECO:0000256" key="6">
    <source>
        <dbReference type="SAM" id="MobiDB-lite"/>
    </source>
</evidence>
<comment type="miscellaneous">
    <text evidence="5">May also have succinyldiaminopimelate aminotransferase activity, thus carrying out the corresponding step in lysine biosynthesis.</text>
</comment>
<organism evidence="7 8">
    <name type="scientific">Streptomyces ovatisporus</name>
    <dbReference type="NCBI Taxonomy" id="1128682"/>
    <lineage>
        <taxon>Bacteria</taxon>
        <taxon>Bacillati</taxon>
        <taxon>Actinomycetota</taxon>
        <taxon>Actinomycetes</taxon>
        <taxon>Kitasatosporales</taxon>
        <taxon>Streptomycetaceae</taxon>
        <taxon>Streptomyces</taxon>
    </lineage>
</organism>
<keyword evidence="5" id="KW-0055">Arginine biosynthesis</keyword>
<comment type="cofactor">
    <cofactor evidence="5">
        <name>pyridoxal 5'-phosphate</name>
        <dbReference type="ChEBI" id="CHEBI:597326"/>
    </cofactor>
    <text evidence="5">Binds 1 pyridoxal phosphate per subunit.</text>
</comment>
<evidence type="ECO:0000256" key="3">
    <source>
        <dbReference type="ARBA" id="ARBA00022679"/>
    </source>
</evidence>
<dbReference type="NCBIfam" id="NF002874">
    <property type="entry name" value="PRK03244.1"/>
    <property type="match status" value="1"/>
</dbReference>
<dbReference type="PROSITE" id="PS00600">
    <property type="entry name" value="AA_TRANSFER_CLASS_3"/>
    <property type="match status" value="1"/>
</dbReference>
<dbReference type="PANTHER" id="PTHR11986">
    <property type="entry name" value="AMINOTRANSFERASE CLASS III"/>
    <property type="match status" value="1"/>
</dbReference>
<dbReference type="InterPro" id="IPR015424">
    <property type="entry name" value="PyrdxlP-dep_Trfase"/>
</dbReference>
<dbReference type="InterPro" id="IPR015421">
    <property type="entry name" value="PyrdxlP-dep_Trfase_major"/>
</dbReference>
<evidence type="ECO:0000256" key="1">
    <source>
        <dbReference type="ARBA" id="ARBA00022576"/>
    </source>
</evidence>
<feature type="binding site" evidence="5">
    <location>
        <position position="297"/>
    </location>
    <ligand>
        <name>pyridoxal 5'-phosphate</name>
        <dbReference type="ChEBI" id="CHEBI:597326"/>
    </ligand>
</feature>
<dbReference type="GO" id="GO:0003992">
    <property type="term" value="F:N2-acetyl-L-ornithine:2-oxoglutarate 5-aminotransferase activity"/>
    <property type="evidence" value="ECO:0007669"/>
    <property type="project" value="UniProtKB-EC"/>
</dbReference>
<name>A0ABV9ADK4_9ACTN</name>
<keyword evidence="8" id="KW-1185">Reference proteome</keyword>
<dbReference type="PANTHER" id="PTHR11986:SF79">
    <property type="entry name" value="ACETYLORNITHINE AMINOTRANSFERASE, MITOCHONDRIAL"/>
    <property type="match status" value="1"/>
</dbReference>
<feature type="binding site" evidence="5">
    <location>
        <begin position="128"/>
        <end position="129"/>
    </location>
    <ligand>
        <name>pyridoxal 5'-phosphate</name>
        <dbReference type="ChEBI" id="CHEBI:597326"/>
    </ligand>
</feature>
<accession>A0ABV9ADK4</accession>
<dbReference type="InterPro" id="IPR004636">
    <property type="entry name" value="AcOrn/SuccOrn_fam"/>
</dbReference>
<dbReference type="Proteomes" id="UP001595997">
    <property type="component" value="Unassembled WGS sequence"/>
</dbReference>
<dbReference type="Pfam" id="PF00202">
    <property type="entry name" value="Aminotran_3"/>
    <property type="match status" value="1"/>
</dbReference>
<evidence type="ECO:0000256" key="5">
    <source>
        <dbReference type="HAMAP-Rule" id="MF_01107"/>
    </source>
</evidence>
<comment type="catalytic activity">
    <reaction evidence="5">
        <text>N(2)-acetyl-L-ornithine + 2-oxoglutarate = N-acetyl-L-glutamate 5-semialdehyde + L-glutamate</text>
        <dbReference type="Rhea" id="RHEA:18049"/>
        <dbReference type="ChEBI" id="CHEBI:16810"/>
        <dbReference type="ChEBI" id="CHEBI:29123"/>
        <dbReference type="ChEBI" id="CHEBI:29985"/>
        <dbReference type="ChEBI" id="CHEBI:57805"/>
        <dbReference type="EC" id="2.6.1.11"/>
    </reaction>
</comment>
<dbReference type="CDD" id="cd00610">
    <property type="entry name" value="OAT_like"/>
    <property type="match status" value="1"/>
</dbReference>
<evidence type="ECO:0000313" key="7">
    <source>
        <dbReference type="EMBL" id="MFC4496760.1"/>
    </source>
</evidence>
<dbReference type="RefSeq" id="WP_386451090.1">
    <property type="nucleotide sequence ID" value="NZ_JBHSFH010000013.1"/>
</dbReference>
<protein>
    <recommendedName>
        <fullName evidence="5">Acetylornithine aminotransferase</fullName>
        <shortName evidence="5">ACOAT</shortName>
        <ecNumber evidence="5">2.6.1.11</ecNumber>
    </recommendedName>
</protein>
<comment type="subunit">
    <text evidence="5">Homodimer.</text>
</comment>
<reference evidence="8" key="1">
    <citation type="journal article" date="2019" name="Int. J. Syst. Evol. Microbiol.">
        <title>The Global Catalogue of Microorganisms (GCM) 10K type strain sequencing project: providing services to taxonomists for standard genome sequencing and annotation.</title>
        <authorList>
            <consortium name="The Broad Institute Genomics Platform"/>
            <consortium name="The Broad Institute Genome Sequencing Center for Infectious Disease"/>
            <person name="Wu L."/>
            <person name="Ma J."/>
        </authorList>
    </citation>
    <scope>NUCLEOTIDE SEQUENCE [LARGE SCALE GENOMIC DNA]</scope>
    <source>
        <strain evidence="8">CGMCC 4.7357</strain>
    </source>
</reference>
<feature type="compositionally biased region" description="Low complexity" evidence="6">
    <location>
        <begin position="1"/>
        <end position="16"/>
    </location>
</feature>